<comment type="similarity">
    <text evidence="1 2">Belongs to the MEMO1 family.</text>
</comment>
<protein>
    <recommendedName>
        <fullName evidence="2">MEMO1 family protein N2K84_12315</fullName>
    </recommendedName>
</protein>
<comment type="caution">
    <text evidence="3">The sequence shown here is derived from an EMBL/GenBank/DDBJ whole genome shotgun (WGS) entry which is preliminary data.</text>
</comment>
<dbReference type="NCBIfam" id="TIGR04336">
    <property type="entry name" value="AmmeMemoSam_B"/>
    <property type="match status" value="1"/>
</dbReference>
<evidence type="ECO:0000313" key="4">
    <source>
        <dbReference type="Proteomes" id="UP001163821"/>
    </source>
</evidence>
<dbReference type="AlphaFoldDB" id="A0AA41Y7Q7"/>
<proteinExistence type="inferred from homology"/>
<evidence type="ECO:0000256" key="1">
    <source>
        <dbReference type="ARBA" id="ARBA00006315"/>
    </source>
</evidence>
<dbReference type="Gene3D" id="3.40.830.10">
    <property type="entry name" value="LigB-like"/>
    <property type="match status" value="1"/>
</dbReference>
<dbReference type="Pfam" id="PF01875">
    <property type="entry name" value="Memo"/>
    <property type="match status" value="1"/>
</dbReference>
<gene>
    <name evidence="3" type="primary">amrB</name>
    <name evidence="3" type="ORF">N2K84_12315</name>
</gene>
<sequence length="280" mass="31116">MQQAIRRAAFAGSFYPGTEPDLKQLIMQVYEAEKPRINLTLAGRQLIGGIVPHAGYVYSAWQAVHFYALLKRRGQHVDTVVIINPNHTGYGSGAFNSSDAGWWETPLGRLETDEEFLEAMDIVPDYTAHAREHSGEVQLPLLQYFCPAPFRLAMITMSRQTVESANLLAQKIFQAKEHTGKQVLVVASSDFSHYETPKHGFEQDQYVIDQILSMDVKGIFDAVKEHQVSACGYGPIMTLVAYAGLVSNHPEMSLLSRGNSGDIHPSDTVVDYASFVCYES</sequence>
<dbReference type="RefSeq" id="WP_282592120.1">
    <property type="nucleotide sequence ID" value="NZ_JAPAAF010000017.1"/>
</dbReference>
<reference evidence="3" key="1">
    <citation type="submission" date="2022-10" db="EMBL/GenBank/DDBJ databases">
        <title>Gaoshiqiia sediminis gen. nov., sp. nov., isolated from coastal sediment.</title>
        <authorList>
            <person name="Yu W.X."/>
            <person name="Mu D.S."/>
            <person name="Du J.Z."/>
            <person name="Liang Y.Q."/>
        </authorList>
    </citation>
    <scope>NUCLEOTIDE SEQUENCE</scope>
    <source>
        <strain evidence="3">A06</strain>
    </source>
</reference>
<dbReference type="PANTHER" id="PTHR11060:SF0">
    <property type="entry name" value="PROTEIN MEMO1"/>
    <property type="match status" value="1"/>
</dbReference>
<evidence type="ECO:0000256" key="2">
    <source>
        <dbReference type="HAMAP-Rule" id="MF_00055"/>
    </source>
</evidence>
<dbReference type="InterPro" id="IPR002737">
    <property type="entry name" value="MEMO1_fam"/>
</dbReference>
<dbReference type="PANTHER" id="PTHR11060">
    <property type="entry name" value="PROTEIN MEMO1"/>
    <property type="match status" value="1"/>
</dbReference>
<dbReference type="Proteomes" id="UP001163821">
    <property type="component" value="Unassembled WGS sequence"/>
</dbReference>
<dbReference type="EMBL" id="JAPAAF010000017">
    <property type="protein sequence ID" value="MCW0483519.1"/>
    <property type="molecule type" value="Genomic_DNA"/>
</dbReference>
<dbReference type="CDD" id="cd07361">
    <property type="entry name" value="MEMO_like"/>
    <property type="match status" value="1"/>
</dbReference>
<keyword evidence="4" id="KW-1185">Reference proteome</keyword>
<organism evidence="3 4">
    <name type="scientific">Gaoshiqia sediminis</name>
    <dbReference type="NCBI Taxonomy" id="2986998"/>
    <lineage>
        <taxon>Bacteria</taxon>
        <taxon>Pseudomonadati</taxon>
        <taxon>Bacteroidota</taxon>
        <taxon>Bacteroidia</taxon>
        <taxon>Marinilabiliales</taxon>
        <taxon>Prolixibacteraceae</taxon>
        <taxon>Gaoshiqia</taxon>
    </lineage>
</organism>
<evidence type="ECO:0000313" key="3">
    <source>
        <dbReference type="EMBL" id="MCW0483519.1"/>
    </source>
</evidence>
<accession>A0AA41Y7Q7</accession>
<name>A0AA41Y7Q7_9BACT</name>
<dbReference type="HAMAP" id="MF_00055">
    <property type="entry name" value="MEMO1"/>
    <property type="match status" value="1"/>
</dbReference>